<proteinExistence type="predicted"/>
<protein>
    <submittedName>
        <fullName evidence="1">WGS project CAEQ00000000 data, annotated contig 600</fullName>
    </submittedName>
</protein>
<reference evidence="2" key="1">
    <citation type="submission" date="2011-07" db="EMBL/GenBank/DDBJ databases">
        <title>Divergent evolution of antigenic variation in African trypanosomes.</title>
        <authorList>
            <person name="Jackson A.P."/>
            <person name="Berry A."/>
            <person name="Allison H.C."/>
            <person name="Burton P."/>
            <person name="Anderson J."/>
            <person name="Aslett M."/>
            <person name="Brown R."/>
            <person name="Corton N."/>
            <person name="Harris D."/>
            <person name="Hauser H."/>
            <person name="Gamble J."/>
            <person name="Gilderthorp R."/>
            <person name="McQuillan J."/>
            <person name="Quail M.A."/>
            <person name="Sanders M."/>
            <person name="Van Tonder A."/>
            <person name="Ginger M.L."/>
            <person name="Donelson J.E."/>
            <person name="Field M.C."/>
            <person name="Barry J.D."/>
            <person name="Berriman M."/>
            <person name="Hertz-Fowler C."/>
        </authorList>
    </citation>
    <scope>NUCLEOTIDE SEQUENCE [LARGE SCALE GENOMIC DNA]</scope>
    <source>
        <strain evidence="2">IL3000</strain>
    </source>
</reference>
<dbReference type="Proteomes" id="UP000000702">
    <property type="component" value="Unassembled WGS sequence"/>
</dbReference>
<accession>F9WH62</accession>
<feature type="non-terminal residue" evidence="1">
    <location>
        <position position="437"/>
    </location>
</feature>
<evidence type="ECO:0000313" key="2">
    <source>
        <dbReference type="Proteomes" id="UP000000702"/>
    </source>
</evidence>
<dbReference type="AlphaFoldDB" id="F9WH62"/>
<comment type="caution">
    <text evidence="1">The sequence shown here is derived from an EMBL/GenBank/DDBJ whole genome shotgun (WGS) entry which is preliminary data.</text>
</comment>
<sequence>MSASPAVSPSLVQRGVERPMSGASMFFPRECEACLSRSQMSASPAVSPSLVQRGVERPMSGVSMTTRGECEACLSRSQVSASPAVSPSLVQRGVERPMSGASMTTSGEREACLSRSQVSASPAVSPSLVQRGVERPMSGVSVVLPEECEACLSRSQMSASPAVSPSLVQRGVERPMSGVSVVLPEECEACLSRSQMSASPAVSPSLVQRGVERPMSDVSVVSGGSDAVCSRLKGIGLSRSGSSVCASSRVLGECGKIDCAVFDSCGVGECTGGKCDKCCDVGVTKSSVDGLRFLEYSLCSAVGSGYFDSFLLDERSDWYWPARKVVKRGSVRDDVVCFNASLREGTNNKCFASSVPPVVNDCGVEDASVCSGVGGCSGVRLPKVNSGDVSATVSFFERRDVLPSCDAPFGDNGDPKERFFETPKGALLEPSARFLSR</sequence>
<name>F9WH62_TRYCI</name>
<keyword evidence="2" id="KW-1185">Reference proteome</keyword>
<organism evidence="1 2">
    <name type="scientific">Trypanosoma congolense (strain IL3000)</name>
    <dbReference type="NCBI Taxonomy" id="1068625"/>
    <lineage>
        <taxon>Eukaryota</taxon>
        <taxon>Discoba</taxon>
        <taxon>Euglenozoa</taxon>
        <taxon>Kinetoplastea</taxon>
        <taxon>Metakinetoplastina</taxon>
        <taxon>Trypanosomatida</taxon>
        <taxon>Trypanosomatidae</taxon>
        <taxon>Trypanosoma</taxon>
        <taxon>Nannomonas</taxon>
    </lineage>
</organism>
<reference evidence="1 2" key="2">
    <citation type="journal article" date="2012" name="Proc. Natl. Acad. Sci. U.S.A.">
        <title>Antigenic diversity is generated by distinct evolutionary mechanisms in African trypanosome species.</title>
        <authorList>
            <person name="Jackson A.P."/>
            <person name="Berry A."/>
            <person name="Aslett M."/>
            <person name="Allison H.C."/>
            <person name="Burton P."/>
            <person name="Vavrova-Anderson J."/>
            <person name="Brown R."/>
            <person name="Browne H."/>
            <person name="Corton N."/>
            <person name="Hauser H."/>
            <person name="Gamble J."/>
            <person name="Gilderthorp R."/>
            <person name="Marcello L."/>
            <person name="McQuillan J."/>
            <person name="Otto T.D."/>
            <person name="Quail M.A."/>
            <person name="Sanders M.J."/>
            <person name="van Tonder A."/>
            <person name="Ginger M.L."/>
            <person name="Field M.C."/>
            <person name="Barry J.D."/>
            <person name="Hertz-Fowler C."/>
            <person name="Berriman M."/>
        </authorList>
    </citation>
    <scope>NUCLEOTIDE SEQUENCE [LARGE SCALE GENOMIC DNA]</scope>
    <source>
        <strain evidence="1 2">IL3000</strain>
    </source>
</reference>
<gene>
    <name evidence="1" type="ORF">TCIL3000_0_15590</name>
</gene>
<evidence type="ECO:0000313" key="1">
    <source>
        <dbReference type="EMBL" id="CCD16651.1"/>
    </source>
</evidence>
<dbReference type="VEuPathDB" id="TriTrypDB:TcIL3000_0_15590"/>
<dbReference type="EMBL" id="CAEQ01002381">
    <property type="protein sequence ID" value="CCD16651.1"/>
    <property type="molecule type" value="Genomic_DNA"/>
</dbReference>